<dbReference type="EMBL" id="JEMC01003234">
    <property type="protein sequence ID" value="KYF82704.1"/>
    <property type="molecule type" value="Genomic_DNA"/>
</dbReference>
<dbReference type="AlphaFoldDB" id="A0A150RR35"/>
<dbReference type="Proteomes" id="UP000075515">
    <property type="component" value="Unassembled WGS sequence"/>
</dbReference>
<protein>
    <submittedName>
        <fullName evidence="1">Uncharacterized protein</fullName>
    </submittedName>
</protein>
<feature type="non-terminal residue" evidence="1">
    <location>
        <position position="1"/>
    </location>
</feature>
<reference evidence="1 2" key="1">
    <citation type="submission" date="2014-02" db="EMBL/GenBank/DDBJ databases">
        <title>The small core and large imbalanced accessory genome model reveals a collaborative survival strategy of Sorangium cellulosum strains in nature.</title>
        <authorList>
            <person name="Han K."/>
            <person name="Peng R."/>
            <person name="Blom J."/>
            <person name="Li Y.-Z."/>
        </authorList>
    </citation>
    <scope>NUCLEOTIDE SEQUENCE [LARGE SCALE GENOMIC DNA]</scope>
    <source>
        <strain evidence="1 2">So0149</strain>
    </source>
</reference>
<organism evidence="1 2">
    <name type="scientific">Sorangium cellulosum</name>
    <name type="common">Polyangium cellulosum</name>
    <dbReference type="NCBI Taxonomy" id="56"/>
    <lineage>
        <taxon>Bacteria</taxon>
        <taxon>Pseudomonadati</taxon>
        <taxon>Myxococcota</taxon>
        <taxon>Polyangia</taxon>
        <taxon>Polyangiales</taxon>
        <taxon>Polyangiaceae</taxon>
        <taxon>Sorangium</taxon>
    </lineage>
</organism>
<evidence type="ECO:0000313" key="1">
    <source>
        <dbReference type="EMBL" id="KYF82704.1"/>
    </source>
</evidence>
<name>A0A150RR35_SORCE</name>
<evidence type="ECO:0000313" key="2">
    <source>
        <dbReference type="Proteomes" id="UP000075515"/>
    </source>
</evidence>
<comment type="caution">
    <text evidence="1">The sequence shown here is derived from an EMBL/GenBank/DDBJ whole genome shotgun (WGS) entry which is preliminary data.</text>
</comment>
<proteinExistence type="predicted"/>
<accession>A0A150RR35</accession>
<sequence length="162" mass="17140">GRGLDPGAGAPPGGERDAILAALLGALGDYQRLLVRYSREFDEALARRARGEAEAGDAVLERLRAAQALLVKYPIAGQAAFHALVREGRRFSETDEGRSWKRRLAGSPLLARARTLFEGLSGGIVSEEGGAVPSAYVDAFLRALDRDLEGVLSDLGGAGDRP</sequence>
<gene>
    <name evidence="1" type="ORF">BE18_44340</name>
</gene>